<evidence type="ECO:0000256" key="3">
    <source>
        <dbReference type="ARBA" id="ARBA00023027"/>
    </source>
</evidence>
<dbReference type="PANTHER" id="PTHR24322:SF742">
    <property type="entry name" value="PROTEIN DHS-3"/>
    <property type="match status" value="1"/>
</dbReference>
<keyword evidence="8" id="KW-1185">Reference proteome</keyword>
<dbReference type="Gene3D" id="3.40.50.720">
    <property type="entry name" value="NAD(P)-binding Rossmann-like Domain"/>
    <property type="match status" value="1"/>
</dbReference>
<evidence type="ECO:0000256" key="2">
    <source>
        <dbReference type="ARBA" id="ARBA00023002"/>
    </source>
</evidence>
<sequence>MATVSEGNSQLLGSVSAALTVLGKLVLACFIGFVKAVLPRGVLPRKNVQGETVLITGSGSGLGRLMAIEFAKLGANLVLWDINEPANEETKKMVEKHGAKATSYTVDLSKREQIYATAERVKGEAGNVSILINNAGVVTGKSLMDSSDEKILLTMAINANAVVFTTKAFLPHMLEVNSGHIVTISSIAGKVGIAGLVDYCMSKHASVGFTSALTEELIHLKKSGIRTTTVCPYVINTGMFDGFKNSCPWLIPILSPSYVVENIMEAVLTEMEIIYIPKLCYFLIFLLNFLPTSCTHIICEYLQANDAMDTFVGRSIALSS</sequence>
<comment type="caution">
    <text evidence="7">The sequence shown here is derived from an EMBL/GenBank/DDBJ whole genome shotgun (WGS) entry which is preliminary data.</text>
</comment>
<proteinExistence type="inferred from homology"/>
<evidence type="ECO:0000256" key="4">
    <source>
        <dbReference type="RuleBase" id="RU000363"/>
    </source>
</evidence>
<feature type="transmembrane region" description="Helical" evidence="5">
    <location>
        <begin position="12"/>
        <end position="38"/>
    </location>
</feature>
<dbReference type="InterPro" id="IPR057326">
    <property type="entry name" value="KR_dom"/>
</dbReference>
<dbReference type="AlphaFoldDB" id="A0ABD6EC41"/>
<dbReference type="PANTHER" id="PTHR24322">
    <property type="entry name" value="PKSB"/>
    <property type="match status" value="1"/>
</dbReference>
<dbReference type="PRINTS" id="PR00081">
    <property type="entry name" value="GDHRDH"/>
</dbReference>
<accession>A0ABD6EC41</accession>
<organism evidence="7 8">
    <name type="scientific">Gnathostoma spinigerum</name>
    <dbReference type="NCBI Taxonomy" id="75299"/>
    <lineage>
        <taxon>Eukaryota</taxon>
        <taxon>Metazoa</taxon>
        <taxon>Ecdysozoa</taxon>
        <taxon>Nematoda</taxon>
        <taxon>Chromadorea</taxon>
        <taxon>Rhabditida</taxon>
        <taxon>Spirurina</taxon>
        <taxon>Gnathostomatomorpha</taxon>
        <taxon>Gnathostomatoidea</taxon>
        <taxon>Gnathostomatidae</taxon>
        <taxon>Gnathostoma</taxon>
    </lineage>
</organism>
<dbReference type="InterPro" id="IPR002347">
    <property type="entry name" value="SDR_fam"/>
</dbReference>
<dbReference type="InterPro" id="IPR036291">
    <property type="entry name" value="NAD(P)-bd_dom_sf"/>
</dbReference>
<evidence type="ECO:0000256" key="1">
    <source>
        <dbReference type="ARBA" id="ARBA00006484"/>
    </source>
</evidence>
<evidence type="ECO:0000256" key="5">
    <source>
        <dbReference type="SAM" id="Phobius"/>
    </source>
</evidence>
<name>A0ABD6EC41_9BILA</name>
<keyword evidence="2" id="KW-0560">Oxidoreductase</keyword>
<dbReference type="SUPFAM" id="SSF51735">
    <property type="entry name" value="NAD(P)-binding Rossmann-fold domains"/>
    <property type="match status" value="1"/>
</dbReference>
<evidence type="ECO:0000259" key="6">
    <source>
        <dbReference type="SMART" id="SM00822"/>
    </source>
</evidence>
<comment type="similarity">
    <text evidence="1 4">Belongs to the short-chain dehydrogenases/reductases (SDR) family.</text>
</comment>
<dbReference type="Proteomes" id="UP001608902">
    <property type="component" value="Unassembled WGS sequence"/>
</dbReference>
<dbReference type="Pfam" id="PF00106">
    <property type="entry name" value="adh_short"/>
    <property type="match status" value="1"/>
</dbReference>
<keyword evidence="3" id="KW-0520">NAD</keyword>
<feature type="domain" description="Ketoreductase" evidence="6">
    <location>
        <begin position="51"/>
        <end position="251"/>
    </location>
</feature>
<reference evidence="7 8" key="1">
    <citation type="submission" date="2024-08" db="EMBL/GenBank/DDBJ databases">
        <title>Gnathostoma spinigerum genome.</title>
        <authorList>
            <person name="Gonzalez-Bertolin B."/>
            <person name="Monzon S."/>
            <person name="Zaballos A."/>
            <person name="Jimenez P."/>
            <person name="Dekumyoy P."/>
            <person name="Varona S."/>
            <person name="Cuesta I."/>
            <person name="Sumanam S."/>
            <person name="Adisakwattana P."/>
            <person name="Gasser R.B."/>
            <person name="Hernandez-Gonzalez A."/>
            <person name="Young N.D."/>
            <person name="Perteguer M.J."/>
        </authorList>
    </citation>
    <scope>NUCLEOTIDE SEQUENCE [LARGE SCALE GENOMIC DNA]</scope>
    <source>
        <strain evidence="7">AL3</strain>
        <tissue evidence="7">Liver</tissue>
    </source>
</reference>
<keyword evidence="5" id="KW-1133">Transmembrane helix</keyword>
<gene>
    <name evidence="7" type="ORF">AB6A40_002423</name>
</gene>
<dbReference type="FunFam" id="3.40.50.720:FF:000202">
    <property type="entry name" value="Short-chain dehydrogenase/reductase family 16C member 6"/>
    <property type="match status" value="1"/>
</dbReference>
<dbReference type="GO" id="GO:0016491">
    <property type="term" value="F:oxidoreductase activity"/>
    <property type="evidence" value="ECO:0007669"/>
    <property type="project" value="UniProtKB-KW"/>
</dbReference>
<dbReference type="PRINTS" id="PR00080">
    <property type="entry name" value="SDRFAMILY"/>
</dbReference>
<dbReference type="EMBL" id="JBGFUD010001077">
    <property type="protein sequence ID" value="MFH4975714.1"/>
    <property type="molecule type" value="Genomic_DNA"/>
</dbReference>
<keyword evidence="5" id="KW-0472">Membrane</keyword>
<protein>
    <recommendedName>
        <fullName evidence="6">Ketoreductase domain-containing protein</fullName>
    </recommendedName>
</protein>
<dbReference type="SMART" id="SM00822">
    <property type="entry name" value="PKS_KR"/>
    <property type="match status" value="1"/>
</dbReference>
<evidence type="ECO:0000313" key="7">
    <source>
        <dbReference type="EMBL" id="MFH4975714.1"/>
    </source>
</evidence>
<dbReference type="CDD" id="cd05339">
    <property type="entry name" value="17beta-HSDXI-like_SDR_c"/>
    <property type="match status" value="1"/>
</dbReference>
<evidence type="ECO:0000313" key="8">
    <source>
        <dbReference type="Proteomes" id="UP001608902"/>
    </source>
</evidence>
<keyword evidence="5" id="KW-0812">Transmembrane</keyword>